<feature type="transmembrane region" description="Helical" evidence="5">
    <location>
        <begin position="117"/>
        <end position="139"/>
    </location>
</feature>
<evidence type="ECO:0000313" key="7">
    <source>
        <dbReference type="Proteomes" id="UP000567067"/>
    </source>
</evidence>
<evidence type="ECO:0000256" key="5">
    <source>
        <dbReference type="SAM" id="Phobius"/>
    </source>
</evidence>
<name>A0A7W3XQL2_9BACL</name>
<feature type="transmembrane region" description="Helical" evidence="5">
    <location>
        <begin position="42"/>
        <end position="59"/>
    </location>
</feature>
<proteinExistence type="predicted"/>
<evidence type="ECO:0000256" key="2">
    <source>
        <dbReference type="ARBA" id="ARBA00022692"/>
    </source>
</evidence>
<dbReference type="RefSeq" id="WP_182534528.1">
    <property type="nucleotide sequence ID" value="NZ_JACJIP010000004.1"/>
</dbReference>
<accession>A0A7W3XQL2</accession>
<gene>
    <name evidence="6" type="ORF">FHR92_000958</name>
</gene>
<dbReference type="PANTHER" id="PTHR33514">
    <property type="entry name" value="PROTEIN ABCI12, CHLOROPLASTIC"/>
    <property type="match status" value="1"/>
</dbReference>
<dbReference type="PANTHER" id="PTHR33514:SF1">
    <property type="entry name" value="ABC TRANSPORTER PERMEASE"/>
    <property type="match status" value="1"/>
</dbReference>
<protein>
    <submittedName>
        <fullName evidence="6">Energy-coupling factor transport system permease protein</fullName>
    </submittedName>
</protein>
<dbReference type="InterPro" id="IPR003339">
    <property type="entry name" value="ABC/ECF_trnsptr_transmembrane"/>
</dbReference>
<keyword evidence="2 5" id="KW-0812">Transmembrane</keyword>
<evidence type="ECO:0000313" key="6">
    <source>
        <dbReference type="EMBL" id="MBA9084501.1"/>
    </source>
</evidence>
<dbReference type="CDD" id="cd16914">
    <property type="entry name" value="EcfT"/>
    <property type="match status" value="1"/>
</dbReference>
<evidence type="ECO:0000256" key="4">
    <source>
        <dbReference type="ARBA" id="ARBA00023136"/>
    </source>
</evidence>
<comment type="caution">
    <text evidence="6">The sequence shown here is derived from an EMBL/GenBank/DDBJ whole genome shotgun (WGS) entry which is preliminary data.</text>
</comment>
<dbReference type="Pfam" id="PF02361">
    <property type="entry name" value="CbiQ"/>
    <property type="match status" value="1"/>
</dbReference>
<evidence type="ECO:0000256" key="3">
    <source>
        <dbReference type="ARBA" id="ARBA00022989"/>
    </source>
</evidence>
<keyword evidence="3 5" id="KW-1133">Transmembrane helix</keyword>
<dbReference type="GO" id="GO:0005886">
    <property type="term" value="C:plasma membrane"/>
    <property type="evidence" value="ECO:0007669"/>
    <property type="project" value="UniProtKB-ARBA"/>
</dbReference>
<dbReference type="AlphaFoldDB" id="A0A7W3XQL2"/>
<reference evidence="6 7" key="1">
    <citation type="submission" date="2020-08" db="EMBL/GenBank/DDBJ databases">
        <title>Genomic Encyclopedia of Type Strains, Phase III (KMG-III): the genomes of soil and plant-associated and newly described type strains.</title>
        <authorList>
            <person name="Whitman W."/>
        </authorList>
    </citation>
    <scope>NUCLEOTIDE SEQUENCE [LARGE SCALE GENOMIC DNA]</scope>
    <source>
        <strain evidence="6 7">CECT 8693</strain>
    </source>
</reference>
<feature type="transmembrane region" description="Helical" evidence="5">
    <location>
        <begin position="14"/>
        <end position="35"/>
    </location>
</feature>
<comment type="subcellular location">
    <subcellularLocation>
        <location evidence="1">Membrane</location>
        <topology evidence="1">Multi-pass membrane protein</topology>
    </subcellularLocation>
</comment>
<feature type="transmembrane region" description="Helical" evidence="5">
    <location>
        <begin position="65"/>
        <end position="86"/>
    </location>
</feature>
<keyword evidence="7" id="KW-1185">Reference proteome</keyword>
<dbReference type="EMBL" id="JACJIP010000004">
    <property type="protein sequence ID" value="MBA9084501.1"/>
    <property type="molecule type" value="Genomic_DNA"/>
</dbReference>
<feature type="transmembrane region" description="Helical" evidence="5">
    <location>
        <begin position="239"/>
        <end position="263"/>
    </location>
</feature>
<dbReference type="Proteomes" id="UP000567067">
    <property type="component" value="Unassembled WGS sequence"/>
</dbReference>
<evidence type="ECO:0000256" key="1">
    <source>
        <dbReference type="ARBA" id="ARBA00004141"/>
    </source>
</evidence>
<sequence length="272" mass="31106">MRVRNLLVPGTKTWMHLANPVVKLVGMVLLFLMTLFTHRMDVMFYQMVIFTVLLFWQSGYAFWKIMIIVLSFCIVFISSSSSMILFGKGDTMWWTWGLIRISEESFFRGVHIGIKSVTFAAEGLLFVLTTPSVSLFYALMQKAKLPPKYAYSFMASIRLLPMVWEEFQIRRNALAIRGTKSSKGIQGWILQIKLYAVPMLAQSIRRAHRVAVAMESKAFVSDNKRTYYYPSVFTKYDPIVVIVLCVSVVAAFVLAAQLPIFGIEDVRYKSGI</sequence>
<organism evidence="6 7">
    <name type="scientific">Fontibacillus solani</name>
    <dbReference type="NCBI Taxonomy" id="1572857"/>
    <lineage>
        <taxon>Bacteria</taxon>
        <taxon>Bacillati</taxon>
        <taxon>Bacillota</taxon>
        <taxon>Bacilli</taxon>
        <taxon>Bacillales</taxon>
        <taxon>Paenibacillaceae</taxon>
        <taxon>Fontibacillus</taxon>
    </lineage>
</organism>
<keyword evidence="4 5" id="KW-0472">Membrane</keyword>